<gene>
    <name evidence="2" type="ORF">BC781_102853</name>
</gene>
<name>A0A315ZEZ5_SEDFL</name>
<evidence type="ECO:0000313" key="3">
    <source>
        <dbReference type="Proteomes" id="UP000245535"/>
    </source>
</evidence>
<dbReference type="InterPro" id="IPR029044">
    <property type="entry name" value="Nucleotide-diphossugar_trans"/>
</dbReference>
<reference evidence="2 3" key="1">
    <citation type="submission" date="2018-03" db="EMBL/GenBank/DDBJ databases">
        <title>Genomic Encyclopedia of Archaeal and Bacterial Type Strains, Phase II (KMG-II): from individual species to whole genera.</title>
        <authorList>
            <person name="Goeker M."/>
        </authorList>
    </citation>
    <scope>NUCLEOTIDE SEQUENCE [LARGE SCALE GENOMIC DNA]</scope>
    <source>
        <strain evidence="2 3">DSM 28229</strain>
    </source>
</reference>
<organism evidence="2 3">
    <name type="scientific">Sediminitomix flava</name>
    <dbReference type="NCBI Taxonomy" id="379075"/>
    <lineage>
        <taxon>Bacteria</taxon>
        <taxon>Pseudomonadati</taxon>
        <taxon>Bacteroidota</taxon>
        <taxon>Cytophagia</taxon>
        <taxon>Cytophagales</taxon>
        <taxon>Flammeovirgaceae</taxon>
        <taxon>Sediminitomix</taxon>
    </lineage>
</organism>
<dbReference type="InterPro" id="IPR001173">
    <property type="entry name" value="Glyco_trans_2-like"/>
</dbReference>
<proteinExistence type="predicted"/>
<dbReference type="SUPFAM" id="SSF53448">
    <property type="entry name" value="Nucleotide-diphospho-sugar transferases"/>
    <property type="match status" value="1"/>
</dbReference>
<keyword evidence="3" id="KW-1185">Reference proteome</keyword>
<sequence>MIVNPKVSVVIPNYNHVKYLSQRIDSVLNQTYQNFEVILLDDKSTDNSIEVLEKYAKHPKVSHLVINDENSGSPFKQWKKGIELARGEYIWIAESDDWAEHSFLSTIISFFQDQKVGVVYTQSLIVNEAGRILYNNKRWTEDLEKGRWDNNFYNNGENECNNYLIKKNTIPNASAVVFRKSLVRAYPLEYRMLGDWWFWIKILRKSNICFVSEPLNYFRTSTQSTRNHNTFEKVHLRIQEGLNILKEFTDLVPKDILKEENIVLFNRYRRNIKTKEFLSNQLLGQNSLNFFSLNIFEKTVLYCNYFIEVIRSKVQLKTRLKMIFYAK</sequence>
<dbReference type="RefSeq" id="WP_109617743.1">
    <property type="nucleotide sequence ID" value="NZ_QGDO01000002.1"/>
</dbReference>
<dbReference type="InterPro" id="IPR050834">
    <property type="entry name" value="Glycosyltransf_2"/>
</dbReference>
<comment type="caution">
    <text evidence="2">The sequence shown here is derived from an EMBL/GenBank/DDBJ whole genome shotgun (WGS) entry which is preliminary data.</text>
</comment>
<evidence type="ECO:0000313" key="2">
    <source>
        <dbReference type="EMBL" id="PWJ43304.1"/>
    </source>
</evidence>
<dbReference type="Gene3D" id="3.90.550.10">
    <property type="entry name" value="Spore Coat Polysaccharide Biosynthesis Protein SpsA, Chain A"/>
    <property type="match status" value="1"/>
</dbReference>
<dbReference type="PANTHER" id="PTHR43685:SF11">
    <property type="entry name" value="GLYCOSYLTRANSFERASE TAGX-RELATED"/>
    <property type="match status" value="1"/>
</dbReference>
<dbReference type="OrthoDB" id="9815829at2"/>
<dbReference type="AlphaFoldDB" id="A0A315ZEZ5"/>
<feature type="domain" description="Glycosyltransferase 2-like" evidence="1">
    <location>
        <begin position="8"/>
        <end position="157"/>
    </location>
</feature>
<dbReference type="PANTHER" id="PTHR43685">
    <property type="entry name" value="GLYCOSYLTRANSFERASE"/>
    <property type="match status" value="1"/>
</dbReference>
<accession>A0A315ZEZ5</accession>
<dbReference type="Pfam" id="PF00535">
    <property type="entry name" value="Glycos_transf_2"/>
    <property type="match status" value="1"/>
</dbReference>
<dbReference type="Proteomes" id="UP000245535">
    <property type="component" value="Unassembled WGS sequence"/>
</dbReference>
<dbReference type="GO" id="GO:0016740">
    <property type="term" value="F:transferase activity"/>
    <property type="evidence" value="ECO:0007669"/>
    <property type="project" value="UniProtKB-KW"/>
</dbReference>
<keyword evidence="2" id="KW-0808">Transferase</keyword>
<evidence type="ECO:0000259" key="1">
    <source>
        <dbReference type="Pfam" id="PF00535"/>
    </source>
</evidence>
<protein>
    <submittedName>
        <fullName evidence="2">Glycosyl transferase family 2</fullName>
    </submittedName>
</protein>
<dbReference type="EMBL" id="QGDO01000002">
    <property type="protein sequence ID" value="PWJ43304.1"/>
    <property type="molecule type" value="Genomic_DNA"/>
</dbReference>